<dbReference type="InterPro" id="IPR013128">
    <property type="entry name" value="Peptidase_C1A"/>
</dbReference>
<dbReference type="Pfam" id="PF13860">
    <property type="entry name" value="FlgD_ig"/>
    <property type="match status" value="1"/>
</dbReference>
<dbReference type="InterPro" id="IPR025965">
    <property type="entry name" value="FlgD/Vpr_Ig-like"/>
</dbReference>
<dbReference type="PANTHER" id="PTHR12411">
    <property type="entry name" value="CYSTEINE PROTEASE FAMILY C1-RELATED"/>
    <property type="match status" value="1"/>
</dbReference>
<comment type="similarity">
    <text evidence="1">Belongs to the peptidase C1 family.</text>
</comment>
<evidence type="ECO:0000313" key="3">
    <source>
        <dbReference type="EMBL" id="MFC1572995.1"/>
    </source>
</evidence>
<sequence length="670" mass="74173">MDLRDREYGPRSVHELMKVTFLVYLIAGLVSHAGAAQGQEHLRGYVPMDKELIRSTHLGEVDPLPERDLPASWDWRELGGMTPVRNQSACGSGWAFAACHALESLLLITTGVTESISPQQCVACNELGSGCSGGDPHACYELWSWFGAVRSVCNRYEPPYDEPCYQGDCDVVTRIHGYTSVPQTEQALKTAILIHPVAVTIYAGHIGSPFDWYTGGCFVGETGPPNHVVLACGWDDDACGGDGAWLLKNSWGTSWGEAGYMWLKYGTGSFGGDAALLDLWLPPEALIKYREHKIVDDNNGAFEPGETVELSVIVTNYCTGTATDVTGTLRSLTPNVTVLESTAVFTDMGTWESSESQFTVRAGMYTDPGDIARFELEMNCSQSNDTSTFFEFIGPVATIYEYDFEDSTTDWTFIGDWEQGRVRTFDFQWDPDLATSPDSVCGNDLNGLSLSKDGLYESASTARLKTPVLSFSSVSPVYLVFRRWLTCETRTYDRAALRINGTDIWQNEEGEGNHHLDDSWVPVVYDITNLAGGNPSVQIKWLLFSDEYWKFGGWNVDDVKLISTCPWLSDIEADSEPLRLQLQSNPNPFDRTTSFSLAVPSDVFEVSVLIFDAAGRKIRTLHQGRIEAGQHRFAWTGTDDAGMPVPSGTYYCRVQTDHGTVGIKVNRIRR</sequence>
<dbReference type="CDD" id="cd02248">
    <property type="entry name" value="Peptidase_C1A"/>
    <property type="match status" value="1"/>
</dbReference>
<dbReference type="SUPFAM" id="SSF54001">
    <property type="entry name" value="Cysteine proteinases"/>
    <property type="match status" value="1"/>
</dbReference>
<dbReference type="Gene3D" id="2.60.40.4070">
    <property type="match status" value="1"/>
</dbReference>
<dbReference type="InterPro" id="IPR039417">
    <property type="entry name" value="Peptidase_C1A_papain-like"/>
</dbReference>
<dbReference type="Proteomes" id="UP001593833">
    <property type="component" value="Unassembled WGS sequence"/>
</dbReference>
<organism evidence="3 4">
    <name type="scientific">Eiseniibacteriota bacterium</name>
    <dbReference type="NCBI Taxonomy" id="2212470"/>
    <lineage>
        <taxon>Bacteria</taxon>
        <taxon>Candidatus Eiseniibacteriota</taxon>
    </lineage>
</organism>
<dbReference type="InterPro" id="IPR000668">
    <property type="entry name" value="Peptidase_C1A_C"/>
</dbReference>
<evidence type="ECO:0000259" key="2">
    <source>
        <dbReference type="SMART" id="SM00645"/>
    </source>
</evidence>
<dbReference type="SMART" id="SM00645">
    <property type="entry name" value="Pept_C1"/>
    <property type="match status" value="1"/>
</dbReference>
<reference evidence="3 4" key="1">
    <citation type="submission" date="2024-09" db="EMBL/GenBank/DDBJ databases">
        <authorList>
            <person name="D'Angelo T."/>
        </authorList>
    </citation>
    <scope>NUCLEOTIDE SEQUENCE [LARGE SCALE GENOMIC DNA]</scope>
    <source>
        <strain evidence="3">SAG AM-320-E07</strain>
    </source>
</reference>
<evidence type="ECO:0000256" key="1">
    <source>
        <dbReference type="ARBA" id="ARBA00008455"/>
    </source>
</evidence>
<dbReference type="EMBL" id="JBHPKH010000059">
    <property type="protein sequence ID" value="MFC1572995.1"/>
    <property type="molecule type" value="Genomic_DNA"/>
</dbReference>
<protein>
    <submittedName>
        <fullName evidence="3">C1 family peptidase</fullName>
    </submittedName>
</protein>
<evidence type="ECO:0000313" key="4">
    <source>
        <dbReference type="Proteomes" id="UP001593833"/>
    </source>
</evidence>
<dbReference type="InterPro" id="IPR038765">
    <property type="entry name" value="Papain-like_cys_pep_sf"/>
</dbReference>
<keyword evidence="4" id="KW-1185">Reference proteome</keyword>
<proteinExistence type="inferred from homology"/>
<comment type="caution">
    <text evidence="3">The sequence shown here is derived from an EMBL/GenBank/DDBJ whole genome shotgun (WGS) entry which is preliminary data.</text>
</comment>
<accession>A0ABV6YKZ7</accession>
<gene>
    <name evidence="3" type="ORF">ACFL6M_05290</name>
</gene>
<dbReference type="Gene3D" id="3.90.70.10">
    <property type="entry name" value="Cysteine proteinases"/>
    <property type="match status" value="1"/>
</dbReference>
<name>A0ABV6YKZ7_UNCEI</name>
<feature type="domain" description="Peptidase C1A papain C-terminal" evidence="2">
    <location>
        <begin position="69"/>
        <end position="279"/>
    </location>
</feature>
<dbReference type="Pfam" id="PF00112">
    <property type="entry name" value="Peptidase_C1"/>
    <property type="match status" value="1"/>
</dbReference>